<dbReference type="InterPro" id="IPR002716">
    <property type="entry name" value="PIN_dom"/>
</dbReference>
<dbReference type="GO" id="GO:0046872">
    <property type="term" value="F:metal ion binding"/>
    <property type="evidence" value="ECO:0007669"/>
    <property type="project" value="UniProtKB-KW"/>
</dbReference>
<dbReference type="GO" id="GO:0016787">
    <property type="term" value="F:hydrolase activity"/>
    <property type="evidence" value="ECO:0007669"/>
    <property type="project" value="UniProtKB-KW"/>
</dbReference>
<comment type="caution">
    <text evidence="6">The sequence shown here is derived from an EMBL/GenBank/DDBJ whole genome shotgun (WGS) entry which is preliminary data.</text>
</comment>
<keyword evidence="2" id="KW-0479">Metal-binding</keyword>
<feature type="domain" description="PIN" evidence="5">
    <location>
        <begin position="8"/>
        <end position="123"/>
    </location>
</feature>
<dbReference type="Proteomes" id="UP000305792">
    <property type="component" value="Unassembled WGS sequence"/>
</dbReference>
<dbReference type="Pfam" id="PF01850">
    <property type="entry name" value="PIN"/>
    <property type="match status" value="1"/>
</dbReference>
<dbReference type="CDD" id="cd09873">
    <property type="entry name" value="PIN_Pae0151-like"/>
    <property type="match status" value="1"/>
</dbReference>
<dbReference type="InterPro" id="IPR029060">
    <property type="entry name" value="PIN-like_dom_sf"/>
</dbReference>
<reference evidence="6 7" key="1">
    <citation type="journal article" date="2018" name="Int. J. Syst. Evol. Microbiol.">
        <title>Glycomyces paridis sp. nov., isolated from the medicinal plant Paris polyphylla.</title>
        <authorList>
            <person name="Fang X.M."/>
            <person name="Bai J.L."/>
            <person name="Su J."/>
            <person name="Zhao L.L."/>
            <person name="Liu H.Y."/>
            <person name="Ma B.P."/>
            <person name="Zhang Y.Q."/>
            <person name="Yu L.Y."/>
        </authorList>
    </citation>
    <scope>NUCLEOTIDE SEQUENCE [LARGE SCALE GENOMIC DNA]</scope>
    <source>
        <strain evidence="6 7">CPCC 204357</strain>
    </source>
</reference>
<accession>A0A4S8PJN8</accession>
<evidence type="ECO:0000313" key="6">
    <source>
        <dbReference type="EMBL" id="THV29975.1"/>
    </source>
</evidence>
<keyword evidence="1" id="KW-0540">Nuclease</keyword>
<proteinExistence type="predicted"/>
<evidence type="ECO:0000256" key="3">
    <source>
        <dbReference type="ARBA" id="ARBA00022801"/>
    </source>
</evidence>
<dbReference type="PANTHER" id="PTHR35901">
    <property type="entry name" value="RIBONUCLEASE VAPC3"/>
    <property type="match status" value="1"/>
</dbReference>
<keyword evidence="4" id="KW-0460">Magnesium</keyword>
<dbReference type="Gene3D" id="3.40.50.1010">
    <property type="entry name" value="5'-nuclease"/>
    <property type="match status" value="1"/>
</dbReference>
<evidence type="ECO:0000256" key="2">
    <source>
        <dbReference type="ARBA" id="ARBA00022723"/>
    </source>
</evidence>
<dbReference type="InterPro" id="IPR051619">
    <property type="entry name" value="TypeII_TA_RNase_PINc/VapC"/>
</dbReference>
<dbReference type="SUPFAM" id="SSF88723">
    <property type="entry name" value="PIN domain-like"/>
    <property type="match status" value="1"/>
</dbReference>
<gene>
    <name evidence="6" type="ORF">E9998_06195</name>
</gene>
<organism evidence="6 7">
    <name type="scientific">Glycomyces paridis</name>
    <dbReference type="NCBI Taxonomy" id="2126555"/>
    <lineage>
        <taxon>Bacteria</taxon>
        <taxon>Bacillati</taxon>
        <taxon>Actinomycetota</taxon>
        <taxon>Actinomycetes</taxon>
        <taxon>Glycomycetales</taxon>
        <taxon>Glycomycetaceae</taxon>
        <taxon>Glycomyces</taxon>
    </lineage>
</organism>
<dbReference type="PANTHER" id="PTHR35901:SF1">
    <property type="entry name" value="EXONUCLEASE VAPC9"/>
    <property type="match status" value="1"/>
</dbReference>
<dbReference type="InterPro" id="IPR044153">
    <property type="entry name" value="PIN_Pae0151-like"/>
</dbReference>
<evidence type="ECO:0000256" key="1">
    <source>
        <dbReference type="ARBA" id="ARBA00022722"/>
    </source>
</evidence>
<keyword evidence="7" id="KW-1185">Reference proteome</keyword>
<evidence type="ECO:0000313" key="7">
    <source>
        <dbReference type="Proteomes" id="UP000305792"/>
    </source>
</evidence>
<sequence>MNPGENVAVDASALLFALIDGAGTGEWIGERLRGNTVYSSEMVHYEVANQIRVHHRRGRIDGTTANIAFQDLMAMEIHTEPFSVIADRVWELRGSVTSYDASYIAVAEWRRAPLLTPDLRLTRSNGPRCEFLTPPDL</sequence>
<dbReference type="EMBL" id="STGX01000004">
    <property type="protein sequence ID" value="THV29975.1"/>
    <property type="molecule type" value="Genomic_DNA"/>
</dbReference>
<keyword evidence="3" id="KW-0378">Hydrolase</keyword>
<evidence type="ECO:0000259" key="5">
    <source>
        <dbReference type="Pfam" id="PF01850"/>
    </source>
</evidence>
<protein>
    <submittedName>
        <fullName evidence="6">Type II toxin-antitoxin system VapC family toxin</fullName>
    </submittedName>
</protein>
<evidence type="ECO:0000256" key="4">
    <source>
        <dbReference type="ARBA" id="ARBA00022842"/>
    </source>
</evidence>
<dbReference type="AlphaFoldDB" id="A0A4S8PJN8"/>
<dbReference type="GO" id="GO:0004518">
    <property type="term" value="F:nuclease activity"/>
    <property type="evidence" value="ECO:0007669"/>
    <property type="project" value="UniProtKB-KW"/>
</dbReference>
<name>A0A4S8PJN8_9ACTN</name>